<accession>A0A0D0DZT1</accession>
<gene>
    <name evidence="2" type="ORF">PAXRUDRAFT_324895</name>
</gene>
<reference evidence="3" key="2">
    <citation type="submission" date="2015-01" db="EMBL/GenBank/DDBJ databases">
        <title>Evolutionary Origins and Diversification of the Mycorrhizal Mutualists.</title>
        <authorList>
            <consortium name="DOE Joint Genome Institute"/>
            <consortium name="Mycorrhizal Genomics Consortium"/>
            <person name="Kohler A."/>
            <person name="Kuo A."/>
            <person name="Nagy L.G."/>
            <person name="Floudas D."/>
            <person name="Copeland A."/>
            <person name="Barry K.W."/>
            <person name="Cichocki N."/>
            <person name="Veneault-Fourrey C."/>
            <person name="LaButti K."/>
            <person name="Lindquist E.A."/>
            <person name="Lipzen A."/>
            <person name="Lundell T."/>
            <person name="Morin E."/>
            <person name="Murat C."/>
            <person name="Riley R."/>
            <person name="Ohm R."/>
            <person name="Sun H."/>
            <person name="Tunlid A."/>
            <person name="Henrissat B."/>
            <person name="Grigoriev I.V."/>
            <person name="Hibbett D.S."/>
            <person name="Martin F."/>
        </authorList>
    </citation>
    <scope>NUCLEOTIDE SEQUENCE [LARGE SCALE GENOMIC DNA]</scope>
    <source>
        <strain evidence="3">Ve08.2h10</strain>
    </source>
</reference>
<sequence length="111" mass="12254">MPCVSSLVRAGAGLMVAPTLNPSLLLTAVRYHLVKRFTLWFKRFRKGLRSWIRSNWVCNVYATSLAPGGGNRKFPSVFPVAAGGVSRRCRTLFHQSWAGEHASSRSSEFAG</sequence>
<keyword evidence="1" id="KW-0812">Transmembrane</keyword>
<dbReference type="HOGENOM" id="CLU_2159191_0_0_1"/>
<keyword evidence="1" id="KW-1133">Transmembrane helix</keyword>
<evidence type="ECO:0000256" key="1">
    <source>
        <dbReference type="SAM" id="Phobius"/>
    </source>
</evidence>
<organism evidence="2 3">
    <name type="scientific">Paxillus rubicundulus Ve08.2h10</name>
    <dbReference type="NCBI Taxonomy" id="930991"/>
    <lineage>
        <taxon>Eukaryota</taxon>
        <taxon>Fungi</taxon>
        <taxon>Dikarya</taxon>
        <taxon>Basidiomycota</taxon>
        <taxon>Agaricomycotina</taxon>
        <taxon>Agaricomycetes</taxon>
        <taxon>Agaricomycetidae</taxon>
        <taxon>Boletales</taxon>
        <taxon>Paxilineae</taxon>
        <taxon>Paxillaceae</taxon>
        <taxon>Paxillus</taxon>
    </lineage>
</organism>
<keyword evidence="1" id="KW-0472">Membrane</keyword>
<proteinExistence type="predicted"/>
<evidence type="ECO:0000313" key="3">
    <source>
        <dbReference type="Proteomes" id="UP000054538"/>
    </source>
</evidence>
<protein>
    <submittedName>
        <fullName evidence="2">Uncharacterized protein</fullName>
    </submittedName>
</protein>
<dbReference type="EMBL" id="KN824998">
    <property type="protein sequence ID" value="KIK96216.1"/>
    <property type="molecule type" value="Genomic_DNA"/>
</dbReference>
<dbReference type="InParanoid" id="A0A0D0DZT1"/>
<feature type="transmembrane region" description="Helical" evidence="1">
    <location>
        <begin position="12"/>
        <end position="33"/>
    </location>
</feature>
<keyword evidence="3" id="KW-1185">Reference proteome</keyword>
<evidence type="ECO:0000313" key="2">
    <source>
        <dbReference type="EMBL" id="KIK96216.1"/>
    </source>
</evidence>
<reference evidence="2 3" key="1">
    <citation type="submission" date="2014-04" db="EMBL/GenBank/DDBJ databases">
        <authorList>
            <consortium name="DOE Joint Genome Institute"/>
            <person name="Kuo A."/>
            <person name="Kohler A."/>
            <person name="Jargeat P."/>
            <person name="Nagy L.G."/>
            <person name="Floudas D."/>
            <person name="Copeland A."/>
            <person name="Barry K.W."/>
            <person name="Cichocki N."/>
            <person name="Veneault-Fourrey C."/>
            <person name="LaButti K."/>
            <person name="Lindquist E.A."/>
            <person name="Lipzen A."/>
            <person name="Lundell T."/>
            <person name="Morin E."/>
            <person name="Murat C."/>
            <person name="Sun H."/>
            <person name="Tunlid A."/>
            <person name="Henrissat B."/>
            <person name="Grigoriev I.V."/>
            <person name="Hibbett D.S."/>
            <person name="Martin F."/>
            <person name="Nordberg H.P."/>
            <person name="Cantor M.N."/>
            <person name="Hua S.X."/>
        </authorList>
    </citation>
    <scope>NUCLEOTIDE SEQUENCE [LARGE SCALE GENOMIC DNA]</scope>
    <source>
        <strain evidence="2 3">Ve08.2h10</strain>
    </source>
</reference>
<dbReference type="Proteomes" id="UP000054538">
    <property type="component" value="Unassembled WGS sequence"/>
</dbReference>
<dbReference type="AlphaFoldDB" id="A0A0D0DZT1"/>
<name>A0A0D0DZT1_9AGAM</name>